<feature type="compositionally biased region" description="Low complexity" evidence="13">
    <location>
        <begin position="135"/>
        <end position="146"/>
    </location>
</feature>
<feature type="region of interest" description="Disordered" evidence="13">
    <location>
        <begin position="194"/>
        <end position="218"/>
    </location>
</feature>
<dbReference type="Pfam" id="PF01584">
    <property type="entry name" value="CheW"/>
    <property type="match status" value="1"/>
</dbReference>
<dbReference type="EC" id="2.7.13.3" evidence="2"/>
<dbReference type="SMART" id="SM00387">
    <property type="entry name" value="HATPase_c"/>
    <property type="match status" value="1"/>
</dbReference>
<dbReference type="InterPro" id="IPR004358">
    <property type="entry name" value="Sig_transdc_His_kin-like_C"/>
</dbReference>
<dbReference type="STRING" id="1526658.BHK69_25530"/>
<dbReference type="PROSITE" id="PS50109">
    <property type="entry name" value="HIS_KIN"/>
    <property type="match status" value="1"/>
</dbReference>
<evidence type="ECO:0000256" key="3">
    <source>
        <dbReference type="ARBA" id="ARBA00021495"/>
    </source>
</evidence>
<dbReference type="Pfam" id="PF02895">
    <property type="entry name" value="H-kinase_dim"/>
    <property type="match status" value="1"/>
</dbReference>
<dbReference type="Gene3D" id="2.30.30.40">
    <property type="entry name" value="SH3 Domains"/>
    <property type="match status" value="1"/>
</dbReference>
<dbReference type="InterPro" id="IPR051315">
    <property type="entry name" value="Bact_Chemotaxis_CheA"/>
</dbReference>
<dbReference type="EMBL" id="CP017147">
    <property type="protein sequence ID" value="AOO83358.1"/>
    <property type="molecule type" value="Genomic_DNA"/>
</dbReference>
<protein>
    <recommendedName>
        <fullName evidence="3">Chemotaxis protein CheA</fullName>
        <ecNumber evidence="2">2.7.13.3</ecNumber>
    </recommendedName>
</protein>
<evidence type="ECO:0000259" key="16">
    <source>
        <dbReference type="PROSITE" id="PS50894"/>
    </source>
</evidence>
<reference evidence="17 18" key="1">
    <citation type="journal article" date="2015" name="Antonie Van Leeuwenhoek">
        <title>Bosea vaviloviae sp. nov., a new species of slow-growing rhizobia isolated from nodules of the relict species Vavilovia formosa (Stev.) Fed.</title>
        <authorList>
            <person name="Safronova V.I."/>
            <person name="Kuznetsova I.G."/>
            <person name="Sazanova A.L."/>
            <person name="Kimeklis A.K."/>
            <person name="Belimov A.A."/>
            <person name="Andronov E.E."/>
            <person name="Pinaev A.G."/>
            <person name="Chizhevskaya E.P."/>
            <person name="Pukhaev A.R."/>
            <person name="Popov K.P."/>
            <person name="Willems A."/>
            <person name="Tikhonovich I.A."/>
        </authorList>
    </citation>
    <scope>NUCLEOTIDE SEQUENCE [LARGE SCALE GENOMIC DNA]</scope>
    <source>
        <strain evidence="17 18">Vaf18</strain>
    </source>
</reference>
<dbReference type="PRINTS" id="PR00344">
    <property type="entry name" value="BCTRLSENSOR"/>
</dbReference>
<organism evidence="17 18">
    <name type="scientific">Bosea vaviloviae</name>
    <dbReference type="NCBI Taxonomy" id="1526658"/>
    <lineage>
        <taxon>Bacteria</taxon>
        <taxon>Pseudomonadati</taxon>
        <taxon>Pseudomonadota</taxon>
        <taxon>Alphaproteobacteria</taxon>
        <taxon>Hyphomicrobiales</taxon>
        <taxon>Boseaceae</taxon>
        <taxon>Bosea</taxon>
    </lineage>
</organism>
<dbReference type="SUPFAM" id="SSF47384">
    <property type="entry name" value="Homodimeric domain of signal transducing histidine kinase"/>
    <property type="match status" value="1"/>
</dbReference>
<gene>
    <name evidence="17" type="ORF">BHK69_25530</name>
</gene>
<feature type="compositionally biased region" description="Low complexity" evidence="13">
    <location>
        <begin position="152"/>
        <end position="169"/>
    </location>
</feature>
<feature type="domain" description="Histidine kinase" evidence="14">
    <location>
        <begin position="442"/>
        <end position="645"/>
    </location>
</feature>
<comment type="function">
    <text evidence="11">Involved in the transmission of sensory signals from the chemoreceptors to the flagellar motors. CheA is autophosphorylated; it can transfer its phosphate group to either CheB or CheY.</text>
</comment>
<evidence type="ECO:0000256" key="2">
    <source>
        <dbReference type="ARBA" id="ARBA00012438"/>
    </source>
</evidence>
<evidence type="ECO:0000256" key="12">
    <source>
        <dbReference type="PROSITE-ProRule" id="PRU00110"/>
    </source>
</evidence>
<dbReference type="AlphaFoldDB" id="A0A1D7U7L4"/>
<evidence type="ECO:0000259" key="14">
    <source>
        <dbReference type="PROSITE" id="PS50109"/>
    </source>
</evidence>
<dbReference type="Proteomes" id="UP000094969">
    <property type="component" value="Chromosome"/>
</dbReference>
<dbReference type="InterPro" id="IPR008207">
    <property type="entry name" value="Sig_transdc_His_kin_Hpt_dom"/>
</dbReference>
<dbReference type="PROSITE" id="PS50894">
    <property type="entry name" value="HPT"/>
    <property type="match status" value="1"/>
</dbReference>
<dbReference type="InterPro" id="IPR036641">
    <property type="entry name" value="HPT_dom_sf"/>
</dbReference>
<dbReference type="SMART" id="SM01231">
    <property type="entry name" value="H-kinase_dim"/>
    <property type="match status" value="1"/>
</dbReference>
<feature type="modified residue" description="Phosphohistidine" evidence="12">
    <location>
        <position position="47"/>
    </location>
</feature>
<dbReference type="OrthoDB" id="9803176at2"/>
<dbReference type="FunFam" id="3.30.565.10:FF:000016">
    <property type="entry name" value="Chemotaxis protein CheA, putative"/>
    <property type="match status" value="1"/>
</dbReference>
<evidence type="ECO:0000256" key="5">
    <source>
        <dbReference type="ARBA" id="ARBA00022553"/>
    </source>
</evidence>
<dbReference type="PANTHER" id="PTHR43395:SF10">
    <property type="entry name" value="CHEMOTAXIS PROTEIN CHEA"/>
    <property type="match status" value="1"/>
</dbReference>
<accession>A0A1D7U7L4</accession>
<dbReference type="CDD" id="cd00731">
    <property type="entry name" value="CheA_reg"/>
    <property type="match status" value="1"/>
</dbReference>
<evidence type="ECO:0000256" key="4">
    <source>
        <dbReference type="ARBA" id="ARBA00022500"/>
    </source>
</evidence>
<keyword evidence="7" id="KW-0547">Nucleotide-binding</keyword>
<evidence type="ECO:0000259" key="15">
    <source>
        <dbReference type="PROSITE" id="PS50851"/>
    </source>
</evidence>
<dbReference type="SMART" id="SM00073">
    <property type="entry name" value="HPT"/>
    <property type="match status" value="1"/>
</dbReference>
<evidence type="ECO:0000313" key="17">
    <source>
        <dbReference type="EMBL" id="AOO83358.1"/>
    </source>
</evidence>
<dbReference type="SUPFAM" id="SSF55874">
    <property type="entry name" value="ATPase domain of HSP90 chaperone/DNA topoisomerase II/histidine kinase"/>
    <property type="match status" value="1"/>
</dbReference>
<proteinExistence type="predicted"/>
<dbReference type="InterPro" id="IPR004105">
    <property type="entry name" value="CheA-like_dim"/>
</dbReference>
<evidence type="ECO:0000256" key="10">
    <source>
        <dbReference type="ARBA" id="ARBA00023012"/>
    </source>
</evidence>
<comment type="catalytic activity">
    <reaction evidence="1">
        <text>ATP + protein L-histidine = ADP + protein N-phospho-L-histidine.</text>
        <dbReference type="EC" id="2.7.13.3"/>
    </reaction>
</comment>
<dbReference type="InterPro" id="IPR036061">
    <property type="entry name" value="CheW-like_dom_sf"/>
</dbReference>
<keyword evidence="5 12" id="KW-0597">Phosphoprotein</keyword>
<dbReference type="InterPro" id="IPR036097">
    <property type="entry name" value="HisK_dim/P_sf"/>
</dbReference>
<dbReference type="GO" id="GO:0005524">
    <property type="term" value="F:ATP binding"/>
    <property type="evidence" value="ECO:0007669"/>
    <property type="project" value="UniProtKB-KW"/>
</dbReference>
<keyword evidence="18" id="KW-1185">Reference proteome</keyword>
<dbReference type="KEGG" id="bvv:BHK69_25530"/>
<dbReference type="RefSeq" id="WP_069692558.1">
    <property type="nucleotide sequence ID" value="NZ_CP017147.1"/>
</dbReference>
<keyword evidence="9" id="KW-0067">ATP-binding</keyword>
<dbReference type="GO" id="GO:0005737">
    <property type="term" value="C:cytoplasm"/>
    <property type="evidence" value="ECO:0007669"/>
    <property type="project" value="InterPro"/>
</dbReference>
<dbReference type="SMART" id="SM00260">
    <property type="entry name" value="CheW"/>
    <property type="match status" value="1"/>
</dbReference>
<evidence type="ECO:0000256" key="7">
    <source>
        <dbReference type="ARBA" id="ARBA00022741"/>
    </source>
</evidence>
<sequence length="793" mass="83526">MDPLAELKQTFFQECEELLGALEQKLQALDEGSTDPEDVNAAFRAIHSIKGGAGAFGCTELVAFAHVFEASLDHLRSGRVALEDAPFSLFLRCSDAVADLVSAARNDEVANARPDLLEALERVGQAPKPAAAAPTAVAPAAAAPEPAKAEAAKPAAAKAPAKPAPAAADDAPPGIAALGNLLAMVEAKTGAAPARVDDGWDDEPAAAAPSPADKPGRDLCLRINPESDLFRRVIEPRVVLGSLPAEDIVSVVCDLSQVPPLETLDVTDCHMRFIVTLRTELSVEDIYSRFDFTLAAEEFEIETLSPPAANDDAEPDEEAPAAPEAEVSANVAADLSAILARLGPAPTSAPEPDIQPAAAPVAAPVQAVAEAAPAPSRTPAARAPANDAAAARQRQAVSVRVDLDRIDKLMNLVGEIVITQSMLVECVRSLPYDVHAKTAEGILTLSRQTRELQDHVMAVRAQPVKAVFQRMPRLVRELAQTLGKEVKLVLEGENTEVDKTIIEELADPLTHMIRNSMDHGLETPEDRIAAGKNPEGTIKLVAEHRAGRIVISVTDDGRGIGRDKLLAKAKSRGLVGQDEKLAPEEIDQLIFAAGLSTAEVISDVSGRGVGMDVVRRNVESLGGRISVDSEPGRGCKFTLALPLTLAVLEGMVIRCGDDRYVIPIASVIETQHLASTPIEHLTFGQEVLRWRGEVTPLHRLGAVMGSTGTPNENIIIIAETERGDNVGIAVDEIVGQQQVVVKSLEGNYGTVNGASAATILGDGLVALILDVDSMLRLAASSGRPSVPALKMAG</sequence>
<evidence type="ECO:0000256" key="13">
    <source>
        <dbReference type="SAM" id="MobiDB-lite"/>
    </source>
</evidence>
<dbReference type="SUPFAM" id="SSF50341">
    <property type="entry name" value="CheW-like"/>
    <property type="match status" value="1"/>
</dbReference>
<dbReference type="GO" id="GO:0006935">
    <property type="term" value="P:chemotaxis"/>
    <property type="evidence" value="ECO:0007669"/>
    <property type="project" value="UniProtKB-KW"/>
</dbReference>
<dbReference type="Pfam" id="PF02518">
    <property type="entry name" value="HATPase_c"/>
    <property type="match status" value="1"/>
</dbReference>
<evidence type="ECO:0000256" key="11">
    <source>
        <dbReference type="ARBA" id="ARBA00035100"/>
    </source>
</evidence>
<evidence type="ECO:0000256" key="9">
    <source>
        <dbReference type="ARBA" id="ARBA00022840"/>
    </source>
</evidence>
<dbReference type="InterPro" id="IPR036890">
    <property type="entry name" value="HATPase_C_sf"/>
</dbReference>
<dbReference type="InterPro" id="IPR037006">
    <property type="entry name" value="CheA-like_homodim_sf"/>
</dbReference>
<feature type="domain" description="HPt" evidence="16">
    <location>
        <begin position="1"/>
        <end position="104"/>
    </location>
</feature>
<evidence type="ECO:0000256" key="1">
    <source>
        <dbReference type="ARBA" id="ARBA00000085"/>
    </source>
</evidence>
<dbReference type="GO" id="GO:0000155">
    <property type="term" value="F:phosphorelay sensor kinase activity"/>
    <property type="evidence" value="ECO:0007669"/>
    <property type="project" value="InterPro"/>
</dbReference>
<dbReference type="Gene3D" id="1.20.120.160">
    <property type="entry name" value="HPT domain"/>
    <property type="match status" value="1"/>
</dbReference>
<dbReference type="Gene3D" id="3.30.565.10">
    <property type="entry name" value="Histidine kinase-like ATPase, C-terminal domain"/>
    <property type="match status" value="1"/>
</dbReference>
<evidence type="ECO:0000256" key="8">
    <source>
        <dbReference type="ARBA" id="ARBA00022777"/>
    </source>
</evidence>
<dbReference type="CDD" id="cd16916">
    <property type="entry name" value="HATPase_CheA-like"/>
    <property type="match status" value="1"/>
</dbReference>
<evidence type="ECO:0000313" key="18">
    <source>
        <dbReference type="Proteomes" id="UP000094969"/>
    </source>
</evidence>
<dbReference type="Gene3D" id="1.10.287.560">
    <property type="entry name" value="Histidine kinase CheA-like, homodimeric domain"/>
    <property type="match status" value="1"/>
</dbReference>
<dbReference type="PROSITE" id="PS50851">
    <property type="entry name" value="CHEW"/>
    <property type="match status" value="1"/>
</dbReference>
<name>A0A1D7U7L4_9HYPH</name>
<feature type="region of interest" description="Disordered" evidence="13">
    <location>
        <begin position="306"/>
        <end position="326"/>
    </location>
</feature>
<feature type="region of interest" description="Disordered" evidence="13">
    <location>
        <begin position="369"/>
        <end position="391"/>
    </location>
</feature>
<dbReference type="CDD" id="cd00088">
    <property type="entry name" value="HPT"/>
    <property type="match status" value="1"/>
</dbReference>
<keyword evidence="10" id="KW-0902">Two-component regulatory system</keyword>
<feature type="region of interest" description="Disordered" evidence="13">
    <location>
        <begin position="135"/>
        <end position="169"/>
    </location>
</feature>
<keyword evidence="8" id="KW-0418">Kinase</keyword>
<feature type="domain" description="CheW-like" evidence="15">
    <location>
        <begin position="647"/>
        <end position="780"/>
    </location>
</feature>
<dbReference type="PANTHER" id="PTHR43395">
    <property type="entry name" value="SENSOR HISTIDINE KINASE CHEA"/>
    <property type="match status" value="1"/>
</dbReference>
<dbReference type="InterPro" id="IPR003594">
    <property type="entry name" value="HATPase_dom"/>
</dbReference>
<dbReference type="Pfam" id="PF01627">
    <property type="entry name" value="Hpt"/>
    <property type="match status" value="1"/>
</dbReference>
<keyword evidence="4" id="KW-0145">Chemotaxis</keyword>
<dbReference type="InterPro" id="IPR005467">
    <property type="entry name" value="His_kinase_dom"/>
</dbReference>
<keyword evidence="6" id="KW-0808">Transferase</keyword>
<evidence type="ECO:0000256" key="6">
    <source>
        <dbReference type="ARBA" id="ARBA00022679"/>
    </source>
</evidence>
<dbReference type="SUPFAM" id="SSF47226">
    <property type="entry name" value="Histidine-containing phosphotransfer domain, HPT domain"/>
    <property type="match status" value="1"/>
</dbReference>
<dbReference type="InterPro" id="IPR002545">
    <property type="entry name" value="CheW-lke_dom"/>
</dbReference>